<dbReference type="Proteomes" id="UP000789570">
    <property type="component" value="Unassembled WGS sequence"/>
</dbReference>
<gene>
    <name evidence="1" type="ORF">FCALED_LOCUS12847</name>
</gene>
<keyword evidence="2" id="KW-1185">Reference proteome</keyword>
<accession>A0A9N9ES14</accession>
<organism evidence="1 2">
    <name type="scientific">Funneliformis caledonium</name>
    <dbReference type="NCBI Taxonomy" id="1117310"/>
    <lineage>
        <taxon>Eukaryota</taxon>
        <taxon>Fungi</taxon>
        <taxon>Fungi incertae sedis</taxon>
        <taxon>Mucoromycota</taxon>
        <taxon>Glomeromycotina</taxon>
        <taxon>Glomeromycetes</taxon>
        <taxon>Glomerales</taxon>
        <taxon>Glomeraceae</taxon>
        <taxon>Funneliformis</taxon>
    </lineage>
</organism>
<feature type="non-terminal residue" evidence="1">
    <location>
        <position position="1"/>
    </location>
</feature>
<name>A0A9N9ES14_9GLOM</name>
<dbReference type="EMBL" id="CAJVPQ010006748">
    <property type="protein sequence ID" value="CAG8688854.1"/>
    <property type="molecule type" value="Genomic_DNA"/>
</dbReference>
<proteinExistence type="predicted"/>
<sequence>EYLQNNPSHLLATLISYHYLLYISASIHNTGPVWATWQYPMEMLCEMLLPLTEVNHRIFEKEPEKISNYSESRVFAIEGVEEELYSPSRKYYMNRTETQRLRTYYMIALNKRANQLIAKLMVDRNAHHKNALIIMDEREFFGEVQYFFSHQYNDNWSMLAYVQWVRNPQPSGYDPLKFQNLDAFEVINVSAICRSVGFLKMPNNENYIIDRENQIRF</sequence>
<dbReference type="OrthoDB" id="2443892at2759"/>
<dbReference type="AlphaFoldDB" id="A0A9N9ES14"/>
<comment type="caution">
    <text evidence="1">The sequence shown here is derived from an EMBL/GenBank/DDBJ whole genome shotgun (WGS) entry which is preliminary data.</text>
</comment>
<reference evidence="1" key="1">
    <citation type="submission" date="2021-06" db="EMBL/GenBank/DDBJ databases">
        <authorList>
            <person name="Kallberg Y."/>
            <person name="Tangrot J."/>
            <person name="Rosling A."/>
        </authorList>
    </citation>
    <scope>NUCLEOTIDE SEQUENCE</scope>
    <source>
        <strain evidence="1">UK204</strain>
    </source>
</reference>
<protein>
    <submittedName>
        <fullName evidence="1">5230_t:CDS:1</fullName>
    </submittedName>
</protein>
<evidence type="ECO:0000313" key="1">
    <source>
        <dbReference type="EMBL" id="CAG8688854.1"/>
    </source>
</evidence>
<evidence type="ECO:0000313" key="2">
    <source>
        <dbReference type="Proteomes" id="UP000789570"/>
    </source>
</evidence>